<gene>
    <name evidence="2" type="ORF">BGZ95_010006</name>
</gene>
<dbReference type="Proteomes" id="UP001194580">
    <property type="component" value="Unassembled WGS sequence"/>
</dbReference>
<feature type="chain" id="PRO_5042062875" evidence="1">
    <location>
        <begin position="25"/>
        <end position="203"/>
    </location>
</feature>
<keyword evidence="3" id="KW-1185">Reference proteome</keyword>
<reference evidence="2" key="1">
    <citation type="journal article" date="2020" name="Fungal Divers.">
        <title>Resolving the Mortierellaceae phylogeny through synthesis of multi-gene phylogenetics and phylogenomics.</title>
        <authorList>
            <person name="Vandepol N."/>
            <person name="Liber J."/>
            <person name="Desiro A."/>
            <person name="Na H."/>
            <person name="Kennedy M."/>
            <person name="Barry K."/>
            <person name="Grigoriev I.V."/>
            <person name="Miller A.N."/>
            <person name="O'Donnell K."/>
            <person name="Stajich J.E."/>
            <person name="Bonito G."/>
        </authorList>
    </citation>
    <scope>NUCLEOTIDE SEQUENCE</scope>
    <source>
        <strain evidence="2">NRRL 28262</strain>
    </source>
</reference>
<proteinExistence type="predicted"/>
<organism evidence="2 3">
    <name type="scientific">Linnemannia exigua</name>
    <dbReference type="NCBI Taxonomy" id="604196"/>
    <lineage>
        <taxon>Eukaryota</taxon>
        <taxon>Fungi</taxon>
        <taxon>Fungi incertae sedis</taxon>
        <taxon>Mucoromycota</taxon>
        <taxon>Mortierellomycotina</taxon>
        <taxon>Mortierellomycetes</taxon>
        <taxon>Mortierellales</taxon>
        <taxon>Mortierellaceae</taxon>
        <taxon>Linnemannia</taxon>
    </lineage>
</organism>
<feature type="signal peptide" evidence="1">
    <location>
        <begin position="1"/>
        <end position="24"/>
    </location>
</feature>
<keyword evidence="1" id="KW-0732">Signal</keyword>
<dbReference type="AlphaFoldDB" id="A0AAD4H7G2"/>
<evidence type="ECO:0000313" key="3">
    <source>
        <dbReference type="Proteomes" id="UP001194580"/>
    </source>
</evidence>
<accession>A0AAD4H7G2</accession>
<evidence type="ECO:0000313" key="2">
    <source>
        <dbReference type="EMBL" id="KAG0274204.1"/>
    </source>
</evidence>
<comment type="caution">
    <text evidence="2">The sequence shown here is derived from an EMBL/GenBank/DDBJ whole genome shotgun (WGS) entry which is preliminary data.</text>
</comment>
<name>A0AAD4H7G2_9FUNG</name>
<evidence type="ECO:0000256" key="1">
    <source>
        <dbReference type="SAM" id="SignalP"/>
    </source>
</evidence>
<sequence>MRLSALLASVGALVLATSTATVSAQAVEPPPSEACKVCATTAAIAVSSTCTYELLSTDNTPALMTLAERTCYCPLTTSVPWLQPCVTKGVCTSGHASRTYATFTSYHNIICNGISTPPPTTGPPTTNPLPPLPPPPVIPTYSPPPPPPPVLMPTGVTTTRGPANPTGSGSLPVSAANSRFGASSPKILASVAFIVVAAAGTLL</sequence>
<protein>
    <submittedName>
        <fullName evidence="2">Uncharacterized protein</fullName>
    </submittedName>
</protein>
<dbReference type="EMBL" id="JAAAIL010000636">
    <property type="protein sequence ID" value="KAG0274204.1"/>
    <property type="molecule type" value="Genomic_DNA"/>
</dbReference>